<accession>A0ABW0ZEF8</accession>
<name>A0ABW0ZEF8_9ACTN</name>
<comment type="caution">
    <text evidence="1">The sequence shown here is derived from an EMBL/GenBank/DDBJ whole genome shotgun (WGS) entry which is preliminary data.</text>
</comment>
<dbReference type="Proteomes" id="UP001596083">
    <property type="component" value="Unassembled WGS sequence"/>
</dbReference>
<gene>
    <name evidence="1" type="ORF">ACFP1Z_32690</name>
</gene>
<sequence>MGSACRHRPLPHGEGLFETLADAPNAARQYARAASSRPGATYARVIALDLVAEAGQQAKQGSIEQACITWRRTIGTMAGVKSTPTLKAVRSLRSGLRPYQARGVRCAAELDERARLFLACHPN</sequence>
<protein>
    <submittedName>
        <fullName evidence="1">Uncharacterized protein</fullName>
    </submittedName>
</protein>
<organism evidence="1 2">
    <name type="scientific">Streptomyces gamaensis</name>
    <dbReference type="NCBI Taxonomy" id="1763542"/>
    <lineage>
        <taxon>Bacteria</taxon>
        <taxon>Bacillati</taxon>
        <taxon>Actinomycetota</taxon>
        <taxon>Actinomycetes</taxon>
        <taxon>Kitasatosporales</taxon>
        <taxon>Streptomycetaceae</taxon>
        <taxon>Streptomyces</taxon>
    </lineage>
</organism>
<proteinExistence type="predicted"/>
<reference evidence="2" key="1">
    <citation type="journal article" date="2019" name="Int. J. Syst. Evol. Microbiol.">
        <title>The Global Catalogue of Microorganisms (GCM) 10K type strain sequencing project: providing services to taxonomists for standard genome sequencing and annotation.</title>
        <authorList>
            <consortium name="The Broad Institute Genomics Platform"/>
            <consortium name="The Broad Institute Genome Sequencing Center for Infectious Disease"/>
            <person name="Wu L."/>
            <person name="Ma J."/>
        </authorList>
    </citation>
    <scope>NUCLEOTIDE SEQUENCE [LARGE SCALE GENOMIC DNA]</scope>
    <source>
        <strain evidence="2">CGMCC 4.7304</strain>
    </source>
</reference>
<dbReference type="RefSeq" id="WP_390321543.1">
    <property type="nucleotide sequence ID" value="NZ_JBHSPB010000039.1"/>
</dbReference>
<evidence type="ECO:0000313" key="2">
    <source>
        <dbReference type="Proteomes" id="UP001596083"/>
    </source>
</evidence>
<evidence type="ECO:0000313" key="1">
    <source>
        <dbReference type="EMBL" id="MFC5724915.1"/>
    </source>
</evidence>
<keyword evidence="2" id="KW-1185">Reference proteome</keyword>
<dbReference type="EMBL" id="JBHSPB010000039">
    <property type="protein sequence ID" value="MFC5724915.1"/>
    <property type="molecule type" value="Genomic_DNA"/>
</dbReference>